<name>A0ABW0I6W6_9BACT</name>
<evidence type="ECO:0000313" key="2">
    <source>
        <dbReference type="EMBL" id="MFC5409266.1"/>
    </source>
</evidence>
<dbReference type="RefSeq" id="WP_379844554.1">
    <property type="nucleotide sequence ID" value="NZ_JBHSMA010000002.1"/>
</dbReference>
<dbReference type="Proteomes" id="UP001596106">
    <property type="component" value="Unassembled WGS sequence"/>
</dbReference>
<organism evidence="2 3">
    <name type="scientific">Larkinella bovis</name>
    <dbReference type="NCBI Taxonomy" id="683041"/>
    <lineage>
        <taxon>Bacteria</taxon>
        <taxon>Pseudomonadati</taxon>
        <taxon>Bacteroidota</taxon>
        <taxon>Cytophagia</taxon>
        <taxon>Cytophagales</taxon>
        <taxon>Spirosomataceae</taxon>
        <taxon>Larkinella</taxon>
    </lineage>
</organism>
<gene>
    <name evidence="2" type="ORF">ACFPMF_08120</name>
</gene>
<dbReference type="InterPro" id="IPR001584">
    <property type="entry name" value="Integrase_cat-core"/>
</dbReference>
<sequence>MLQEYCIAGEWQFYYNYQRPHSSLNGKTPAEAAAEKSPETLFFCQIRSGKERIREQSYYWDKKRDALGNRQKHSFVLFFFPSNCSASIGPLHFSRN</sequence>
<evidence type="ECO:0000259" key="1">
    <source>
        <dbReference type="Pfam" id="PF13683"/>
    </source>
</evidence>
<evidence type="ECO:0000313" key="3">
    <source>
        <dbReference type="Proteomes" id="UP001596106"/>
    </source>
</evidence>
<feature type="domain" description="Integrase catalytic" evidence="1">
    <location>
        <begin position="10"/>
        <end position="29"/>
    </location>
</feature>
<comment type="caution">
    <text evidence="2">The sequence shown here is derived from an EMBL/GenBank/DDBJ whole genome shotgun (WGS) entry which is preliminary data.</text>
</comment>
<protein>
    <submittedName>
        <fullName evidence="2">Integrase core domain-containing protein</fullName>
    </submittedName>
</protein>
<accession>A0ABW0I6W6</accession>
<dbReference type="Pfam" id="PF13683">
    <property type="entry name" value="rve_3"/>
    <property type="match status" value="1"/>
</dbReference>
<dbReference type="EMBL" id="JBHSMA010000002">
    <property type="protein sequence ID" value="MFC5409266.1"/>
    <property type="molecule type" value="Genomic_DNA"/>
</dbReference>
<proteinExistence type="predicted"/>
<keyword evidence="3" id="KW-1185">Reference proteome</keyword>
<reference evidence="3" key="1">
    <citation type="journal article" date="2019" name="Int. J. Syst. Evol. Microbiol.">
        <title>The Global Catalogue of Microorganisms (GCM) 10K type strain sequencing project: providing services to taxonomists for standard genome sequencing and annotation.</title>
        <authorList>
            <consortium name="The Broad Institute Genomics Platform"/>
            <consortium name="The Broad Institute Genome Sequencing Center for Infectious Disease"/>
            <person name="Wu L."/>
            <person name="Ma J."/>
        </authorList>
    </citation>
    <scope>NUCLEOTIDE SEQUENCE [LARGE SCALE GENOMIC DNA]</scope>
    <source>
        <strain evidence="3">CCUG 55250</strain>
    </source>
</reference>